<organism evidence="3 4">
    <name type="scientific">Dongia mobilis</name>
    <dbReference type="NCBI Taxonomy" id="578943"/>
    <lineage>
        <taxon>Bacteria</taxon>
        <taxon>Pseudomonadati</taxon>
        <taxon>Pseudomonadota</taxon>
        <taxon>Alphaproteobacteria</taxon>
        <taxon>Rhodospirillales</taxon>
        <taxon>Dongiaceae</taxon>
        <taxon>Dongia</taxon>
    </lineage>
</organism>
<dbReference type="EMBL" id="SNYW01000006">
    <property type="protein sequence ID" value="TDQ83832.1"/>
    <property type="molecule type" value="Genomic_DNA"/>
</dbReference>
<dbReference type="InterPro" id="IPR001753">
    <property type="entry name" value="Enoyl-CoA_hydra/iso"/>
</dbReference>
<dbReference type="GO" id="GO:0006635">
    <property type="term" value="P:fatty acid beta-oxidation"/>
    <property type="evidence" value="ECO:0007669"/>
    <property type="project" value="TreeGrafter"/>
</dbReference>
<dbReference type="InterPro" id="IPR029045">
    <property type="entry name" value="ClpP/crotonase-like_dom_sf"/>
</dbReference>
<keyword evidence="2" id="KW-0456">Lyase</keyword>
<accession>A0A4R6WQH1</accession>
<dbReference type="Gene3D" id="3.90.226.10">
    <property type="entry name" value="2-enoyl-CoA Hydratase, Chain A, domain 1"/>
    <property type="match status" value="1"/>
</dbReference>
<sequence>MLLQSVVSGWRQDAANAGQRQVRPAAAGTRAVLLANIVRSARLAAGNRLGIGKTTMTIFVESRRDGAVAILRLNRPDKMNALNLAMWQALAEALAAIAADDSVRCVVLEGSGGNFAAGADLAEFAAMRATPAAAEAYGARMLQALWALRDLPQPTIAAIAGNCLGAGLELAAMCDLRIAASDARFGVPIQRVGIAMPYPELAALTQLLGPATMLELLLEGRINDAAWARERGLITRIAPLDTLAADVADSAARIVAGSPSSHRHHKKFIRRSLDPRPVSPAELAESYAAVDSDDYREGIAAFLAKRKPAFTGR</sequence>
<dbReference type="Pfam" id="PF00378">
    <property type="entry name" value="ECH_1"/>
    <property type="match status" value="1"/>
</dbReference>
<evidence type="ECO:0000256" key="1">
    <source>
        <dbReference type="ARBA" id="ARBA00005254"/>
    </source>
</evidence>
<dbReference type="GO" id="GO:0016829">
    <property type="term" value="F:lyase activity"/>
    <property type="evidence" value="ECO:0007669"/>
    <property type="project" value="UniProtKB-KW"/>
</dbReference>
<keyword evidence="4" id="KW-1185">Reference proteome</keyword>
<dbReference type="Proteomes" id="UP000295783">
    <property type="component" value="Unassembled WGS sequence"/>
</dbReference>
<evidence type="ECO:0000313" key="3">
    <source>
        <dbReference type="EMBL" id="TDQ83832.1"/>
    </source>
</evidence>
<comment type="caution">
    <text evidence="3">The sequence shown here is derived from an EMBL/GenBank/DDBJ whole genome shotgun (WGS) entry which is preliminary data.</text>
</comment>
<comment type="similarity">
    <text evidence="1">Belongs to the enoyl-CoA hydratase/isomerase family.</text>
</comment>
<dbReference type="Gene3D" id="1.10.12.10">
    <property type="entry name" value="Lyase 2-enoyl-coa Hydratase, Chain A, domain 2"/>
    <property type="match status" value="1"/>
</dbReference>
<dbReference type="AlphaFoldDB" id="A0A4R6WQH1"/>
<dbReference type="PANTHER" id="PTHR11941">
    <property type="entry name" value="ENOYL-COA HYDRATASE-RELATED"/>
    <property type="match status" value="1"/>
</dbReference>
<gene>
    <name evidence="3" type="ORF">A8950_0375</name>
</gene>
<evidence type="ECO:0000256" key="2">
    <source>
        <dbReference type="ARBA" id="ARBA00023239"/>
    </source>
</evidence>
<name>A0A4R6WQH1_9PROT</name>
<reference evidence="3 4" key="1">
    <citation type="submission" date="2019-03" db="EMBL/GenBank/DDBJ databases">
        <title>Genomic Encyclopedia of Type Strains, Phase III (KMG-III): the genomes of soil and plant-associated and newly described type strains.</title>
        <authorList>
            <person name="Whitman W."/>
        </authorList>
    </citation>
    <scope>NUCLEOTIDE SEQUENCE [LARGE SCALE GENOMIC DNA]</scope>
    <source>
        <strain evidence="3 4">CGMCC 1.7660</strain>
    </source>
</reference>
<dbReference type="InterPro" id="IPR014748">
    <property type="entry name" value="Enoyl-CoA_hydra_C"/>
</dbReference>
<dbReference type="PANTHER" id="PTHR11941:SF54">
    <property type="entry name" value="ENOYL-COA HYDRATASE, MITOCHONDRIAL"/>
    <property type="match status" value="1"/>
</dbReference>
<dbReference type="SUPFAM" id="SSF52096">
    <property type="entry name" value="ClpP/crotonase"/>
    <property type="match status" value="1"/>
</dbReference>
<evidence type="ECO:0000313" key="4">
    <source>
        <dbReference type="Proteomes" id="UP000295783"/>
    </source>
</evidence>
<dbReference type="CDD" id="cd06558">
    <property type="entry name" value="crotonase-like"/>
    <property type="match status" value="1"/>
</dbReference>
<protein>
    <submittedName>
        <fullName evidence="3">Enoyl-CoA hydratase/carnithine racemase</fullName>
    </submittedName>
</protein>
<proteinExistence type="inferred from homology"/>